<comment type="caution">
    <text evidence="1">The sequence shown here is derived from an EMBL/GenBank/DDBJ whole genome shotgun (WGS) entry which is preliminary data.</text>
</comment>
<proteinExistence type="predicted"/>
<keyword evidence="2" id="KW-1185">Reference proteome</keyword>
<dbReference type="GeneID" id="94352742"/>
<evidence type="ECO:0000313" key="2">
    <source>
        <dbReference type="Proteomes" id="UP000294530"/>
    </source>
</evidence>
<dbReference type="Proteomes" id="UP000294530">
    <property type="component" value="Unassembled WGS sequence"/>
</dbReference>
<gene>
    <name evidence="1" type="ORF">CCR75_009024</name>
</gene>
<dbReference type="AlphaFoldDB" id="A0A976IBS6"/>
<organism evidence="1 2">
    <name type="scientific">Bremia lactucae</name>
    <name type="common">Lettuce downy mildew</name>
    <dbReference type="NCBI Taxonomy" id="4779"/>
    <lineage>
        <taxon>Eukaryota</taxon>
        <taxon>Sar</taxon>
        <taxon>Stramenopiles</taxon>
        <taxon>Oomycota</taxon>
        <taxon>Peronosporomycetes</taxon>
        <taxon>Peronosporales</taxon>
        <taxon>Peronosporaceae</taxon>
        <taxon>Bremia</taxon>
    </lineage>
</organism>
<reference evidence="1 2" key="1">
    <citation type="journal article" date="2021" name="Genome Biol.">
        <title>AFLAP: assembly-free linkage analysis pipeline using k-mers from genome sequencing data.</title>
        <authorList>
            <person name="Fletcher K."/>
            <person name="Zhang L."/>
            <person name="Gil J."/>
            <person name="Han R."/>
            <person name="Cavanaugh K."/>
            <person name="Michelmore R."/>
        </authorList>
    </citation>
    <scope>NUCLEOTIDE SEQUENCE [LARGE SCALE GENOMIC DNA]</scope>
    <source>
        <strain evidence="1 2">SF5</strain>
    </source>
</reference>
<name>A0A976IBS6_BRELC</name>
<protein>
    <submittedName>
        <fullName evidence="1">Uncharacterized protein</fullName>
    </submittedName>
</protein>
<dbReference type="KEGG" id="blac:94352742"/>
<sequence>MVWLESGYPLPLCSGSVGGRKSSCCGLGHAGSSCSHEALSSFASKSIGIGSARPRLKSVCCACVKRQPSLYLLTQEKTHALFSGPSAKLPVGDSARSLVALEGLVVAPPLLASDSALAAGFLPSESKPCPHLPETKLLQNYAEVKSAARLRSLRGPQ</sequence>
<dbReference type="EMBL" id="SHOA02000215">
    <property type="protein sequence ID" value="TDH65804.1"/>
    <property type="molecule type" value="Genomic_DNA"/>
</dbReference>
<dbReference type="RefSeq" id="XP_067815303.1">
    <property type="nucleotide sequence ID" value="XM_067967071.1"/>
</dbReference>
<accession>A0A976IBS6</accession>
<evidence type="ECO:0000313" key="1">
    <source>
        <dbReference type="EMBL" id="TDH65804.1"/>
    </source>
</evidence>